<dbReference type="AlphaFoldDB" id="A0A1C3XJ08"/>
<evidence type="ECO:0000256" key="1">
    <source>
        <dbReference type="SAM" id="Coils"/>
    </source>
</evidence>
<dbReference type="Proteomes" id="UP000183174">
    <property type="component" value="Unassembled WGS sequence"/>
</dbReference>
<dbReference type="EMBL" id="FMAE01000030">
    <property type="protein sequence ID" value="SCB52267.1"/>
    <property type="molecule type" value="Genomic_DNA"/>
</dbReference>
<proteinExistence type="predicted"/>
<evidence type="ECO:0000313" key="4">
    <source>
        <dbReference type="Proteomes" id="UP000183174"/>
    </source>
</evidence>
<sequence>MNLANEISSMQTEIESLRSENEALKHNKAILDFENDSLRRQLAMANADRDNMMRRGEAIKSLLDQTGAALMNGLQKFHETERDLDERRVEGTDMQFLPSASHNCCNGQAAAREH</sequence>
<name>A0A1C3XJ08_9BRAD</name>
<keyword evidence="1" id="KW-0175">Coiled coil</keyword>
<evidence type="ECO:0000256" key="2">
    <source>
        <dbReference type="SAM" id="MobiDB-lite"/>
    </source>
</evidence>
<protein>
    <submittedName>
        <fullName evidence="3">Uncharacterized protein</fullName>
    </submittedName>
</protein>
<feature type="region of interest" description="Disordered" evidence="2">
    <location>
        <begin position="93"/>
        <end position="114"/>
    </location>
</feature>
<evidence type="ECO:0000313" key="3">
    <source>
        <dbReference type="EMBL" id="SCB52267.1"/>
    </source>
</evidence>
<reference evidence="3 4" key="1">
    <citation type="submission" date="2016-08" db="EMBL/GenBank/DDBJ databases">
        <authorList>
            <person name="Seilhamer J.J."/>
        </authorList>
    </citation>
    <scope>NUCLEOTIDE SEQUENCE [LARGE SCALE GENOMIC DNA]</scope>
    <source>
        <strain evidence="3 4">CCBAU 10071</strain>
    </source>
</reference>
<gene>
    <name evidence="3" type="ORF">GA0061099_103016</name>
</gene>
<organism evidence="3 4">
    <name type="scientific">Bradyrhizobium yuanmingense</name>
    <dbReference type="NCBI Taxonomy" id="108015"/>
    <lineage>
        <taxon>Bacteria</taxon>
        <taxon>Pseudomonadati</taxon>
        <taxon>Pseudomonadota</taxon>
        <taxon>Alphaproteobacteria</taxon>
        <taxon>Hyphomicrobiales</taxon>
        <taxon>Nitrobacteraceae</taxon>
        <taxon>Bradyrhizobium</taxon>
    </lineage>
</organism>
<feature type="coiled-coil region" evidence="1">
    <location>
        <begin position="7"/>
        <end position="55"/>
    </location>
</feature>
<accession>A0A1C3XJ08</accession>